<evidence type="ECO:0000256" key="5">
    <source>
        <dbReference type="RuleBase" id="RU004404"/>
    </source>
</evidence>
<dbReference type="CDD" id="cd07560">
    <property type="entry name" value="Peptidase_S41_CPP"/>
    <property type="match status" value="1"/>
</dbReference>
<dbReference type="Gene3D" id="3.90.226.10">
    <property type="entry name" value="2-enoyl-CoA Hydratase, Chain A, domain 1"/>
    <property type="match status" value="1"/>
</dbReference>
<dbReference type="Pfam" id="PF17820">
    <property type="entry name" value="PDZ_6"/>
    <property type="match status" value="1"/>
</dbReference>
<evidence type="ECO:0000259" key="7">
    <source>
        <dbReference type="PROSITE" id="PS50106"/>
    </source>
</evidence>
<keyword evidence="4 5" id="KW-0720">Serine protease</keyword>
<dbReference type="Pfam" id="PF22694">
    <property type="entry name" value="CtpB_N-like"/>
    <property type="match status" value="1"/>
</dbReference>
<keyword evidence="9" id="KW-1185">Reference proteome</keyword>
<dbReference type="SUPFAM" id="SSF47090">
    <property type="entry name" value="PGBD-like"/>
    <property type="match status" value="1"/>
</dbReference>
<dbReference type="InterPro" id="IPR041489">
    <property type="entry name" value="PDZ_6"/>
</dbReference>
<accession>A0ABW5R2V1</accession>
<name>A0ABW5R2V1_9BACL</name>
<feature type="signal peptide" evidence="6">
    <location>
        <begin position="1"/>
        <end position="25"/>
    </location>
</feature>
<dbReference type="RefSeq" id="WP_379278182.1">
    <property type="nucleotide sequence ID" value="NZ_JBHUGT010000017.1"/>
</dbReference>
<dbReference type="Pfam" id="PF03572">
    <property type="entry name" value="Peptidase_S41"/>
    <property type="match status" value="1"/>
</dbReference>
<comment type="similarity">
    <text evidence="1 5">Belongs to the peptidase S41A family.</text>
</comment>
<evidence type="ECO:0000256" key="2">
    <source>
        <dbReference type="ARBA" id="ARBA00022670"/>
    </source>
</evidence>
<dbReference type="InterPro" id="IPR002477">
    <property type="entry name" value="Peptidoglycan-bd-like"/>
</dbReference>
<dbReference type="SMART" id="SM00228">
    <property type="entry name" value="PDZ"/>
    <property type="match status" value="1"/>
</dbReference>
<dbReference type="Proteomes" id="UP001597493">
    <property type="component" value="Unassembled WGS sequence"/>
</dbReference>
<keyword evidence="6" id="KW-0732">Signal</keyword>
<dbReference type="SUPFAM" id="SSF52096">
    <property type="entry name" value="ClpP/crotonase"/>
    <property type="match status" value="1"/>
</dbReference>
<dbReference type="PANTHER" id="PTHR32060:SF30">
    <property type="entry name" value="CARBOXY-TERMINAL PROCESSING PROTEASE CTPA"/>
    <property type="match status" value="1"/>
</dbReference>
<dbReference type="InterPro" id="IPR036365">
    <property type="entry name" value="PGBD-like_sf"/>
</dbReference>
<dbReference type="SMART" id="SM00245">
    <property type="entry name" value="TSPc"/>
    <property type="match status" value="1"/>
</dbReference>
<evidence type="ECO:0000313" key="8">
    <source>
        <dbReference type="EMBL" id="MFD2662988.1"/>
    </source>
</evidence>
<evidence type="ECO:0000256" key="3">
    <source>
        <dbReference type="ARBA" id="ARBA00022801"/>
    </source>
</evidence>
<dbReference type="Gene3D" id="3.30.750.44">
    <property type="match status" value="1"/>
</dbReference>
<comment type="caution">
    <text evidence="8">The sequence shown here is derived from an EMBL/GenBank/DDBJ whole genome shotgun (WGS) entry which is preliminary data.</text>
</comment>
<dbReference type="InterPro" id="IPR036034">
    <property type="entry name" value="PDZ_sf"/>
</dbReference>
<feature type="chain" id="PRO_5045498199" evidence="6">
    <location>
        <begin position="26"/>
        <end position="490"/>
    </location>
</feature>
<reference evidence="9" key="1">
    <citation type="journal article" date="2019" name="Int. J. Syst. Evol. Microbiol.">
        <title>The Global Catalogue of Microorganisms (GCM) 10K type strain sequencing project: providing services to taxonomists for standard genome sequencing and annotation.</title>
        <authorList>
            <consortium name="The Broad Institute Genomics Platform"/>
            <consortium name="The Broad Institute Genome Sequencing Center for Infectious Disease"/>
            <person name="Wu L."/>
            <person name="Ma J."/>
        </authorList>
    </citation>
    <scope>NUCLEOTIDE SEQUENCE [LARGE SCALE GENOMIC DNA]</scope>
    <source>
        <strain evidence="9">TISTR 1827</strain>
    </source>
</reference>
<dbReference type="InterPro" id="IPR001478">
    <property type="entry name" value="PDZ"/>
</dbReference>
<dbReference type="InterPro" id="IPR005151">
    <property type="entry name" value="Tail-specific_protease"/>
</dbReference>
<proteinExistence type="inferred from homology"/>
<dbReference type="InterPro" id="IPR029045">
    <property type="entry name" value="ClpP/crotonase-like_dom_sf"/>
</dbReference>
<gene>
    <name evidence="8" type="ORF">ACFSW5_22280</name>
</gene>
<evidence type="ECO:0000256" key="4">
    <source>
        <dbReference type="ARBA" id="ARBA00022825"/>
    </source>
</evidence>
<dbReference type="InterPro" id="IPR055210">
    <property type="entry name" value="CtpA/B_N"/>
</dbReference>
<dbReference type="SUPFAM" id="SSF50156">
    <property type="entry name" value="PDZ domain-like"/>
    <property type="match status" value="1"/>
</dbReference>
<protein>
    <submittedName>
        <fullName evidence="8">S41 family peptidase</fullName>
    </submittedName>
</protein>
<dbReference type="NCBIfam" id="TIGR00225">
    <property type="entry name" value="prc"/>
    <property type="match status" value="1"/>
</dbReference>
<dbReference type="EMBL" id="JBHUMY010000037">
    <property type="protein sequence ID" value="MFD2662988.1"/>
    <property type="molecule type" value="Genomic_DNA"/>
</dbReference>
<dbReference type="CDD" id="cd06782">
    <property type="entry name" value="cpPDZ_CPP-like"/>
    <property type="match status" value="1"/>
</dbReference>
<dbReference type="PANTHER" id="PTHR32060">
    <property type="entry name" value="TAIL-SPECIFIC PROTEASE"/>
    <property type="match status" value="1"/>
</dbReference>
<evidence type="ECO:0000313" key="9">
    <source>
        <dbReference type="Proteomes" id="UP001597493"/>
    </source>
</evidence>
<organism evidence="8 9">
    <name type="scientific">Paenibacillus thailandensis</name>
    <dbReference type="NCBI Taxonomy" id="393250"/>
    <lineage>
        <taxon>Bacteria</taxon>
        <taxon>Bacillati</taxon>
        <taxon>Bacillota</taxon>
        <taxon>Bacilli</taxon>
        <taxon>Bacillales</taxon>
        <taxon>Paenibacillaceae</taxon>
        <taxon>Paenibacillus</taxon>
    </lineage>
</organism>
<keyword evidence="3 5" id="KW-0378">Hydrolase</keyword>
<dbReference type="InterPro" id="IPR036366">
    <property type="entry name" value="PGBDSf"/>
</dbReference>
<dbReference type="Gene3D" id="2.30.42.10">
    <property type="match status" value="1"/>
</dbReference>
<feature type="domain" description="PDZ" evidence="7">
    <location>
        <begin position="100"/>
        <end position="176"/>
    </location>
</feature>
<dbReference type="InterPro" id="IPR004447">
    <property type="entry name" value="Peptidase_S41A"/>
</dbReference>
<evidence type="ECO:0000256" key="6">
    <source>
        <dbReference type="SAM" id="SignalP"/>
    </source>
</evidence>
<dbReference type="PROSITE" id="PS50106">
    <property type="entry name" value="PDZ"/>
    <property type="match status" value="1"/>
</dbReference>
<sequence>MKFSGRSVIVFVLAAVIGSSLATMAVTGKFADVKRTLAPSLAAVAGAGQAEPEQLNEDELNKLNAVLNLIETKYYKDVDREEIVDGAIKGMMSALEDPYSVYMEKEAAQQFSDSIEGSFTGIGAEVTMEDGKVVVVAPIKGSPAEKAGLLAKDIVLSVNGEKLEGLDLNEAVGLIRGPKGTKAKLSIRRSGYAEPLELILIRDDIDVETVYAKLRDDGIGIVEIRQFSLNTAERFKEELVKLDEGGMTGLVIDVRNNPGGVLPVVVNVAEHFVPKGKPIVQIEDRDGNREQTLSGGEGHKDYPIAVLINKGSASAAEILAGALQEEAGAVLVGETTFGKGTVQVSYNKALGDGSLVKMTIAKWLTPDGGWIHQKGIAPDIKAPASELNSVARLAVAEPIVADTFGEQVRSLQTILKGLGYDPERTDGYFNGATEKAVKKFQADAGLPASGSVDKKTAQALELAVIKWLRDENNDSQLHKAIEAVKAEGRK</sequence>
<dbReference type="Gene3D" id="1.10.101.10">
    <property type="entry name" value="PGBD-like superfamily/PGBD"/>
    <property type="match status" value="1"/>
</dbReference>
<evidence type="ECO:0000256" key="1">
    <source>
        <dbReference type="ARBA" id="ARBA00009179"/>
    </source>
</evidence>
<keyword evidence="2 5" id="KW-0645">Protease</keyword>
<dbReference type="Pfam" id="PF01471">
    <property type="entry name" value="PG_binding_1"/>
    <property type="match status" value="1"/>
</dbReference>